<dbReference type="Proteomes" id="UP000234667">
    <property type="component" value="Unassembled WGS sequence"/>
</dbReference>
<evidence type="ECO:0000313" key="7">
    <source>
        <dbReference type="Proteomes" id="UP000234667"/>
    </source>
</evidence>
<proteinExistence type="predicted"/>
<dbReference type="PANTHER" id="PTHR43163:SF6">
    <property type="entry name" value="DIPEPTIDE TRANSPORT SYSTEM PERMEASE PROTEIN DPPB-RELATED"/>
    <property type="match status" value="1"/>
</dbReference>
<feature type="non-terminal residue" evidence="6">
    <location>
        <position position="74"/>
    </location>
</feature>
<dbReference type="PANTHER" id="PTHR43163">
    <property type="entry name" value="DIPEPTIDE TRANSPORT SYSTEM PERMEASE PROTEIN DPPB-RELATED"/>
    <property type="match status" value="1"/>
</dbReference>
<accession>A0A2J5QBD3</accession>
<dbReference type="GO" id="GO:0071916">
    <property type="term" value="F:dipeptide transmembrane transporter activity"/>
    <property type="evidence" value="ECO:0007669"/>
    <property type="project" value="TreeGrafter"/>
</dbReference>
<dbReference type="InterPro" id="IPR045621">
    <property type="entry name" value="BPD_transp_1_N"/>
</dbReference>
<feature type="transmembrane region" description="Helical" evidence="4">
    <location>
        <begin position="12"/>
        <end position="31"/>
    </location>
</feature>
<comment type="caution">
    <text evidence="6">The sequence shown here is derived from an EMBL/GenBank/DDBJ whole genome shotgun (WGS) entry which is preliminary data.</text>
</comment>
<dbReference type="Pfam" id="PF19300">
    <property type="entry name" value="BPD_transp_1_N"/>
    <property type="match status" value="1"/>
</dbReference>
<keyword evidence="4" id="KW-1133">Transmembrane helix</keyword>
<comment type="subcellular location">
    <subcellularLocation>
        <location evidence="1">Cell membrane</location>
        <topology evidence="1">Multi-pass membrane protein</topology>
    </subcellularLocation>
</comment>
<reference evidence="6 7" key="1">
    <citation type="submission" date="2017-11" db="EMBL/GenBank/DDBJ databases">
        <authorList>
            <person name="Han C.G."/>
        </authorList>
    </citation>
    <scope>NUCLEOTIDE SEQUENCE [LARGE SCALE GENOMIC DNA]</scope>
    <source>
        <strain evidence="6 7">A10</strain>
    </source>
</reference>
<keyword evidence="2" id="KW-0813">Transport</keyword>
<name>A0A2J5QBD3_9ENTR</name>
<evidence type="ECO:0000313" key="6">
    <source>
        <dbReference type="EMBL" id="PLO75290.1"/>
    </source>
</evidence>
<keyword evidence="4" id="KW-0472">Membrane</keyword>
<keyword evidence="4" id="KW-0812">Transmembrane</keyword>
<sequence>MLFLGKRLLHAGLILLGVTLICYLLLFMLPADPARQIAGRSATPEVVENIRHQLGLDLPFYQQYWRYLQGLLHG</sequence>
<dbReference type="AlphaFoldDB" id="A0A2J5QBD3"/>
<evidence type="ECO:0000256" key="1">
    <source>
        <dbReference type="ARBA" id="ARBA00004651"/>
    </source>
</evidence>
<evidence type="ECO:0000256" key="4">
    <source>
        <dbReference type="SAM" id="Phobius"/>
    </source>
</evidence>
<protein>
    <submittedName>
        <fullName evidence="6">Glutathione ABC transporter permease GsiC</fullName>
    </submittedName>
</protein>
<evidence type="ECO:0000259" key="5">
    <source>
        <dbReference type="Pfam" id="PF19300"/>
    </source>
</evidence>
<evidence type="ECO:0000256" key="2">
    <source>
        <dbReference type="ARBA" id="ARBA00022448"/>
    </source>
</evidence>
<dbReference type="EMBL" id="PIDR01000013">
    <property type="protein sequence ID" value="PLO75290.1"/>
    <property type="molecule type" value="Genomic_DNA"/>
</dbReference>
<keyword evidence="3" id="KW-1003">Cell membrane</keyword>
<evidence type="ECO:0000256" key="3">
    <source>
        <dbReference type="ARBA" id="ARBA00022475"/>
    </source>
</evidence>
<reference evidence="6 7" key="2">
    <citation type="submission" date="2018-01" db="EMBL/GenBank/DDBJ databases">
        <title>Genomic study of Klebsiella pneumoniae.</title>
        <authorList>
            <person name="Yang Y."/>
            <person name="Bicalho R."/>
        </authorList>
    </citation>
    <scope>NUCLEOTIDE SEQUENCE [LARGE SCALE GENOMIC DNA]</scope>
    <source>
        <strain evidence="6 7">A10</strain>
    </source>
</reference>
<organism evidence="6 7">
    <name type="scientific">Klebsiella michiganensis</name>
    <dbReference type="NCBI Taxonomy" id="1134687"/>
    <lineage>
        <taxon>Bacteria</taxon>
        <taxon>Pseudomonadati</taxon>
        <taxon>Pseudomonadota</taxon>
        <taxon>Gammaproteobacteria</taxon>
        <taxon>Enterobacterales</taxon>
        <taxon>Enterobacteriaceae</taxon>
        <taxon>Klebsiella/Raoultella group</taxon>
        <taxon>Klebsiella</taxon>
    </lineage>
</organism>
<gene>
    <name evidence="6" type="ORF">CWN49_01505</name>
</gene>
<feature type="domain" description="ABC transporter type 1 GsiC-like N-terminal" evidence="5">
    <location>
        <begin position="3"/>
        <end position="74"/>
    </location>
</feature>
<dbReference type="GO" id="GO:0005886">
    <property type="term" value="C:plasma membrane"/>
    <property type="evidence" value="ECO:0007669"/>
    <property type="project" value="UniProtKB-SubCell"/>
</dbReference>